<dbReference type="GeneID" id="70243750"/>
<evidence type="ECO:0000256" key="2">
    <source>
        <dbReference type="ARBA" id="ARBA00022692"/>
    </source>
</evidence>
<evidence type="ECO:0000256" key="4">
    <source>
        <dbReference type="ARBA" id="ARBA00023136"/>
    </source>
</evidence>
<protein>
    <recommendedName>
        <fullName evidence="10">Mid2 domain-containing protein</fullName>
    </recommendedName>
</protein>
<evidence type="ECO:0000256" key="6">
    <source>
        <dbReference type="SAM" id="Phobius"/>
    </source>
</evidence>
<dbReference type="GO" id="GO:0016020">
    <property type="term" value="C:membrane"/>
    <property type="evidence" value="ECO:0007669"/>
    <property type="project" value="UniProtKB-SubCell"/>
</dbReference>
<feature type="region of interest" description="Disordered" evidence="5">
    <location>
        <begin position="192"/>
        <end position="233"/>
    </location>
</feature>
<feature type="chain" id="PRO_5042226113" description="Mid2 domain-containing protein" evidence="7">
    <location>
        <begin position="22"/>
        <end position="233"/>
    </location>
</feature>
<organism evidence="8 9">
    <name type="scientific">Talaromyces proteolyticus</name>
    <dbReference type="NCBI Taxonomy" id="1131652"/>
    <lineage>
        <taxon>Eukaryota</taxon>
        <taxon>Fungi</taxon>
        <taxon>Dikarya</taxon>
        <taxon>Ascomycota</taxon>
        <taxon>Pezizomycotina</taxon>
        <taxon>Eurotiomycetes</taxon>
        <taxon>Eurotiomycetidae</taxon>
        <taxon>Eurotiales</taxon>
        <taxon>Trichocomaceae</taxon>
        <taxon>Talaromyces</taxon>
        <taxon>Talaromyces sect. Bacilispori</taxon>
    </lineage>
</organism>
<feature type="transmembrane region" description="Helical" evidence="6">
    <location>
        <begin position="160"/>
        <end position="183"/>
    </location>
</feature>
<feature type="signal peptide" evidence="7">
    <location>
        <begin position="1"/>
        <end position="21"/>
    </location>
</feature>
<keyword evidence="2 6" id="KW-0812">Transmembrane</keyword>
<evidence type="ECO:0000256" key="3">
    <source>
        <dbReference type="ARBA" id="ARBA00022989"/>
    </source>
</evidence>
<evidence type="ECO:0000256" key="7">
    <source>
        <dbReference type="SAM" id="SignalP"/>
    </source>
</evidence>
<evidence type="ECO:0000313" key="8">
    <source>
        <dbReference type="EMBL" id="KAH8705336.1"/>
    </source>
</evidence>
<comment type="subcellular location">
    <subcellularLocation>
        <location evidence="1">Membrane</location>
        <topology evidence="1">Single-pass membrane protein</topology>
    </subcellularLocation>
</comment>
<dbReference type="CDD" id="cd12087">
    <property type="entry name" value="TM_EGFR-like"/>
    <property type="match status" value="1"/>
</dbReference>
<keyword evidence="7" id="KW-0732">Signal</keyword>
<dbReference type="PANTHER" id="PTHR15549:SF26">
    <property type="entry name" value="AXIAL BUDDING PATTERN PROTEIN 2-RELATED"/>
    <property type="match status" value="1"/>
</dbReference>
<dbReference type="Proteomes" id="UP001201262">
    <property type="component" value="Unassembled WGS sequence"/>
</dbReference>
<keyword evidence="9" id="KW-1185">Reference proteome</keyword>
<name>A0AAD4L2B8_9EURO</name>
<comment type="caution">
    <text evidence="8">The sequence shown here is derived from an EMBL/GenBank/DDBJ whole genome shotgun (WGS) entry which is preliminary data.</text>
</comment>
<dbReference type="AlphaFoldDB" id="A0AAD4L2B8"/>
<keyword evidence="4 6" id="KW-0472">Membrane</keyword>
<dbReference type="InterPro" id="IPR051694">
    <property type="entry name" value="Immunoregulatory_rcpt-like"/>
</dbReference>
<evidence type="ECO:0000256" key="1">
    <source>
        <dbReference type="ARBA" id="ARBA00004167"/>
    </source>
</evidence>
<evidence type="ECO:0000256" key="5">
    <source>
        <dbReference type="SAM" id="MobiDB-lite"/>
    </source>
</evidence>
<gene>
    <name evidence="8" type="ORF">BGW36DRAFT_353744</name>
</gene>
<evidence type="ECO:0000313" key="9">
    <source>
        <dbReference type="Proteomes" id="UP001201262"/>
    </source>
</evidence>
<sequence length="233" mass="24878">MLRLRYLSICCILTLCQQVTCQFSTPPDSSSGSSVNNIQYVVGQLLHLQWTTSLNETDLLMWQQNGSVDPYRILIGTSEQSFDWVVSYENFNSTNSTAFILQVFETGSTSPSLTSVQFNITESKSTSTTAASLPPTATTTITVSPVPTASASTSGLSGGAVAGIAIGSALGALAIAGLVLFGLRRRSREGQTLTEVKEDTPAPVAVNQQPWQAETAELPQYPDGRGNPTHELQ</sequence>
<dbReference type="EMBL" id="JAJTJA010000001">
    <property type="protein sequence ID" value="KAH8705336.1"/>
    <property type="molecule type" value="Genomic_DNA"/>
</dbReference>
<proteinExistence type="predicted"/>
<dbReference type="RefSeq" id="XP_046077957.1">
    <property type="nucleotide sequence ID" value="XM_046213463.1"/>
</dbReference>
<dbReference type="GO" id="GO:0071944">
    <property type="term" value="C:cell periphery"/>
    <property type="evidence" value="ECO:0007669"/>
    <property type="project" value="UniProtKB-ARBA"/>
</dbReference>
<keyword evidence="3 6" id="KW-1133">Transmembrane helix</keyword>
<evidence type="ECO:0008006" key="10">
    <source>
        <dbReference type="Google" id="ProtNLM"/>
    </source>
</evidence>
<accession>A0AAD4L2B8</accession>
<dbReference type="PANTHER" id="PTHR15549">
    <property type="entry name" value="PAIRED IMMUNOGLOBULIN-LIKE TYPE 2 RECEPTOR"/>
    <property type="match status" value="1"/>
</dbReference>
<reference evidence="8" key="1">
    <citation type="submission" date="2021-12" db="EMBL/GenBank/DDBJ databases">
        <title>Convergent genome expansion in fungi linked to evolution of root-endophyte symbiosis.</title>
        <authorList>
            <consortium name="DOE Joint Genome Institute"/>
            <person name="Ke Y.-H."/>
            <person name="Bonito G."/>
            <person name="Liao H.-L."/>
            <person name="Looney B."/>
            <person name="Rojas-Flechas A."/>
            <person name="Nash J."/>
            <person name="Hameed K."/>
            <person name="Schadt C."/>
            <person name="Martin F."/>
            <person name="Crous P.W."/>
            <person name="Miettinen O."/>
            <person name="Magnuson J.K."/>
            <person name="Labbe J."/>
            <person name="Jacobson D."/>
            <person name="Doktycz M.J."/>
            <person name="Veneault-Fourrey C."/>
            <person name="Kuo A."/>
            <person name="Mondo S."/>
            <person name="Calhoun S."/>
            <person name="Riley R."/>
            <person name="Ohm R."/>
            <person name="LaButti K."/>
            <person name="Andreopoulos B."/>
            <person name="Pangilinan J."/>
            <person name="Nolan M."/>
            <person name="Tritt A."/>
            <person name="Clum A."/>
            <person name="Lipzen A."/>
            <person name="Daum C."/>
            <person name="Barry K."/>
            <person name="Grigoriev I.V."/>
            <person name="Vilgalys R."/>
        </authorList>
    </citation>
    <scope>NUCLEOTIDE SEQUENCE</scope>
    <source>
        <strain evidence="8">PMI_201</strain>
    </source>
</reference>